<dbReference type="EMBL" id="MU167464">
    <property type="protein sequence ID" value="KAG0140220.1"/>
    <property type="molecule type" value="Genomic_DNA"/>
</dbReference>
<feature type="compositionally biased region" description="Basic and acidic residues" evidence="1">
    <location>
        <begin position="7"/>
        <end position="22"/>
    </location>
</feature>
<gene>
    <name evidence="2" type="ORF">CROQUDRAFT_665481</name>
</gene>
<protein>
    <submittedName>
        <fullName evidence="2">Uncharacterized protein</fullName>
    </submittedName>
</protein>
<dbReference type="Proteomes" id="UP000886653">
    <property type="component" value="Unassembled WGS sequence"/>
</dbReference>
<proteinExistence type="predicted"/>
<dbReference type="AlphaFoldDB" id="A0A9P6N658"/>
<evidence type="ECO:0000313" key="3">
    <source>
        <dbReference type="Proteomes" id="UP000886653"/>
    </source>
</evidence>
<name>A0A9P6N658_9BASI</name>
<sequence>MPPKKTSYNDEKPSGKDHISWTPEKDCRTDLSELMGLMQLSNWNCLNWTCSRSHGQFDERWDGREIRLRVFVDAQRD</sequence>
<feature type="region of interest" description="Disordered" evidence="1">
    <location>
        <begin position="1"/>
        <end position="22"/>
    </location>
</feature>
<organism evidence="2 3">
    <name type="scientific">Cronartium quercuum f. sp. fusiforme G11</name>
    <dbReference type="NCBI Taxonomy" id="708437"/>
    <lineage>
        <taxon>Eukaryota</taxon>
        <taxon>Fungi</taxon>
        <taxon>Dikarya</taxon>
        <taxon>Basidiomycota</taxon>
        <taxon>Pucciniomycotina</taxon>
        <taxon>Pucciniomycetes</taxon>
        <taxon>Pucciniales</taxon>
        <taxon>Coleosporiaceae</taxon>
        <taxon>Cronartium</taxon>
    </lineage>
</organism>
<reference evidence="2" key="1">
    <citation type="submission" date="2013-11" db="EMBL/GenBank/DDBJ databases">
        <title>Genome sequence of the fusiform rust pathogen reveals effectors for host alternation and coevolution with pine.</title>
        <authorList>
            <consortium name="DOE Joint Genome Institute"/>
            <person name="Smith K."/>
            <person name="Pendleton A."/>
            <person name="Kubisiak T."/>
            <person name="Anderson C."/>
            <person name="Salamov A."/>
            <person name="Aerts A."/>
            <person name="Riley R."/>
            <person name="Clum A."/>
            <person name="Lindquist E."/>
            <person name="Ence D."/>
            <person name="Campbell M."/>
            <person name="Kronenberg Z."/>
            <person name="Feau N."/>
            <person name="Dhillon B."/>
            <person name="Hamelin R."/>
            <person name="Burleigh J."/>
            <person name="Smith J."/>
            <person name="Yandell M."/>
            <person name="Nelson C."/>
            <person name="Grigoriev I."/>
            <person name="Davis J."/>
        </authorList>
    </citation>
    <scope>NUCLEOTIDE SEQUENCE</scope>
    <source>
        <strain evidence="2">G11</strain>
    </source>
</reference>
<keyword evidence="3" id="KW-1185">Reference proteome</keyword>
<evidence type="ECO:0000256" key="1">
    <source>
        <dbReference type="SAM" id="MobiDB-lite"/>
    </source>
</evidence>
<evidence type="ECO:0000313" key="2">
    <source>
        <dbReference type="EMBL" id="KAG0140220.1"/>
    </source>
</evidence>
<comment type="caution">
    <text evidence="2">The sequence shown here is derived from an EMBL/GenBank/DDBJ whole genome shotgun (WGS) entry which is preliminary data.</text>
</comment>
<accession>A0A9P6N658</accession>